<proteinExistence type="evidence at transcript level"/>
<dbReference type="PROSITE" id="PS01013">
    <property type="entry name" value="OSBP"/>
    <property type="match status" value="1"/>
</dbReference>
<evidence type="ECO:0000256" key="4">
    <source>
        <dbReference type="RuleBase" id="RU003844"/>
    </source>
</evidence>
<dbReference type="InterPro" id="IPR018494">
    <property type="entry name" value="Oxysterol-bd_CS"/>
</dbReference>
<keyword evidence="1 5" id="KW-0813">Transport</keyword>
<dbReference type="GO" id="GO:0016020">
    <property type="term" value="C:membrane"/>
    <property type="evidence" value="ECO:0007669"/>
    <property type="project" value="TreeGrafter"/>
</dbReference>
<organism evidence="8">
    <name type="scientific">Corethrella appendiculata</name>
    <dbReference type="NCBI Taxonomy" id="1370023"/>
    <lineage>
        <taxon>Eukaryota</taxon>
        <taxon>Metazoa</taxon>
        <taxon>Ecdysozoa</taxon>
        <taxon>Arthropoda</taxon>
        <taxon>Hexapoda</taxon>
        <taxon>Insecta</taxon>
        <taxon>Pterygota</taxon>
        <taxon>Neoptera</taxon>
        <taxon>Endopterygota</taxon>
        <taxon>Diptera</taxon>
        <taxon>Nematocera</taxon>
        <taxon>Culicoidea</taxon>
        <taxon>Chaoboridae</taxon>
        <taxon>Corethrella</taxon>
    </lineage>
</organism>
<dbReference type="PROSITE" id="PS50003">
    <property type="entry name" value="PH_DOMAIN"/>
    <property type="match status" value="1"/>
</dbReference>
<dbReference type="InterPro" id="IPR011993">
    <property type="entry name" value="PH-like_dom_sf"/>
</dbReference>
<evidence type="ECO:0000256" key="2">
    <source>
        <dbReference type="ARBA" id="ARBA00023055"/>
    </source>
</evidence>
<dbReference type="Gene3D" id="1.10.287.2720">
    <property type="match status" value="1"/>
</dbReference>
<dbReference type="SMART" id="SM00233">
    <property type="entry name" value="PH"/>
    <property type="match status" value="1"/>
</dbReference>
<dbReference type="Gene3D" id="2.40.160.120">
    <property type="match status" value="1"/>
</dbReference>
<evidence type="ECO:0000256" key="1">
    <source>
        <dbReference type="ARBA" id="ARBA00022448"/>
    </source>
</evidence>
<dbReference type="PANTHER" id="PTHR10972:SF200">
    <property type="entry name" value="OXYSTEROL-BINDING PROTEIN-RELATED PROTEIN 9"/>
    <property type="match status" value="1"/>
</dbReference>
<dbReference type="CDD" id="cd13290">
    <property type="entry name" value="PH_ORP9"/>
    <property type="match status" value="1"/>
</dbReference>
<dbReference type="SUPFAM" id="SSF144000">
    <property type="entry name" value="Oxysterol-binding protein-like"/>
    <property type="match status" value="1"/>
</dbReference>
<accession>U5EPL9</accession>
<protein>
    <recommendedName>
        <fullName evidence="5">Oxysterol-binding protein</fullName>
    </recommendedName>
</protein>
<dbReference type="GO" id="GO:0006869">
    <property type="term" value="P:lipid transport"/>
    <property type="evidence" value="ECO:0007669"/>
    <property type="project" value="UniProtKB-KW"/>
</dbReference>
<evidence type="ECO:0000313" key="8">
    <source>
        <dbReference type="EMBL" id="JAB59749.1"/>
    </source>
</evidence>
<dbReference type="Gene3D" id="3.30.70.3490">
    <property type="match status" value="1"/>
</dbReference>
<dbReference type="Gene3D" id="2.30.29.30">
    <property type="entry name" value="Pleckstrin-homology domain (PH domain)/Phosphotyrosine-binding domain (PTB)"/>
    <property type="match status" value="1"/>
</dbReference>
<dbReference type="InterPro" id="IPR001849">
    <property type="entry name" value="PH_domain"/>
</dbReference>
<dbReference type="Pfam" id="PF01237">
    <property type="entry name" value="Oxysterol_BP"/>
    <property type="match status" value="1"/>
</dbReference>
<dbReference type="FunFam" id="2.30.29.30:FF:000450">
    <property type="entry name" value="Oxysterol-binding protein"/>
    <property type="match status" value="1"/>
</dbReference>
<feature type="compositionally biased region" description="Polar residues" evidence="6">
    <location>
        <begin position="333"/>
        <end position="346"/>
    </location>
</feature>
<evidence type="ECO:0000256" key="5">
    <source>
        <dbReference type="RuleBase" id="RU003845"/>
    </source>
</evidence>
<dbReference type="GO" id="GO:0032934">
    <property type="term" value="F:sterol binding"/>
    <property type="evidence" value="ECO:0007669"/>
    <property type="project" value="TreeGrafter"/>
</dbReference>
<dbReference type="FunFam" id="1.10.287.2720:FF:000001">
    <property type="entry name" value="Oxysterol-binding OBPalpha"/>
    <property type="match status" value="1"/>
</dbReference>
<evidence type="ECO:0000256" key="6">
    <source>
        <dbReference type="SAM" id="MobiDB-lite"/>
    </source>
</evidence>
<dbReference type="FunFam" id="3.30.70.3490:FF:000001">
    <property type="entry name" value="Oxysterol-binding protein"/>
    <property type="match status" value="1"/>
</dbReference>
<dbReference type="AlphaFoldDB" id="U5EPL9"/>
<dbReference type="InterPro" id="IPR037239">
    <property type="entry name" value="OSBP_sf"/>
</dbReference>
<name>U5EPL9_9DIPT</name>
<feature type="region of interest" description="Disordered" evidence="6">
    <location>
        <begin position="112"/>
        <end position="132"/>
    </location>
</feature>
<dbReference type="EMBL" id="GANO01000122">
    <property type="protein sequence ID" value="JAB59749.1"/>
    <property type="molecule type" value="mRNA"/>
</dbReference>
<feature type="region of interest" description="Disordered" evidence="6">
    <location>
        <begin position="250"/>
        <end position="360"/>
    </location>
</feature>
<dbReference type="InterPro" id="IPR000648">
    <property type="entry name" value="Oxysterol-bd"/>
</dbReference>
<dbReference type="PANTHER" id="PTHR10972">
    <property type="entry name" value="OXYSTEROL-BINDING PROTEIN-RELATED"/>
    <property type="match status" value="1"/>
</dbReference>
<feature type="compositionally biased region" description="Polar residues" evidence="6">
    <location>
        <begin position="118"/>
        <end position="132"/>
    </location>
</feature>
<dbReference type="GO" id="GO:0005829">
    <property type="term" value="C:cytosol"/>
    <property type="evidence" value="ECO:0007669"/>
    <property type="project" value="TreeGrafter"/>
</dbReference>
<dbReference type="FunFam" id="2.40.160.120:FF:000014">
    <property type="entry name" value="Oxysterol-binding protein"/>
    <property type="match status" value="1"/>
</dbReference>
<evidence type="ECO:0000259" key="7">
    <source>
        <dbReference type="PROSITE" id="PS50003"/>
    </source>
</evidence>
<dbReference type="SUPFAM" id="SSF50729">
    <property type="entry name" value="PH domain-like"/>
    <property type="match status" value="1"/>
</dbReference>
<comment type="similarity">
    <text evidence="4">Belongs to the OSBP family.</text>
</comment>
<feature type="compositionally biased region" description="Polar residues" evidence="6">
    <location>
        <begin position="284"/>
        <end position="308"/>
    </location>
</feature>
<sequence length="762" mass="86582">MAMLEGSLSKWTNVMKGWQFRWFVLDENTGLLSYYTSKEKMIKGVRRGCVRLKGAVIGIDDQDVNTFTITVDHKTFHFQARDADEREKWVRRLEDTILRHANHSRALWDQQYSGGGSTNNLQGTPNNAQQQRSSNLAFFDRRVSEADAYLQLMIEQATKIDNRIQEITDEDELSKFKIIQEHTNTMLDNIKHSIVLLQITKNTAHPINGIYQGPTNPTCKIDDSEDIDTDDSVPTVQSIQTGIEVGSECRENRRRASIQHTIAVPETSYSSSEGEDDFYDANDDNFTSSQLNTPTSNNRTLSEVNTRLSVDDHFTTADDDTSNSTSLKKQDSLETSISSQIPNETASGAPRKNINDPKALPFKHDGSLDYDALYEDESDNDLSMESHGSVVTHLLSQVKIGMDLTKVVLPTFILERRSLLEMYADYFAHPDLFIHIADLTEPRERMIQVVKWYLSSYHAGRKSTVAKKPYNPILGEIFQCHWDIPEMPTGDDETNHEVEDGPVPWCKTDQLTFIAEQVSHHPPISAFYAEHYNKRISFSAHVWTKSKFLGLSIGVHNIGQGIVTLCDLNEEYIVTFPNGYGRSILTVPWIELGGTVTINCPQTGYHADIDFLTKPFYGGKRNKIAAEVYAPNDKKSFLSINGEWSGYMEAKYNDGSKSSKSELFVDVNSIPIFKKQVRPVNEQSENESRRVWREVTAGLKSNDIDKATSAKHQVEQKQREEAKIRKESSGEWDTKYFKQIGDAWIYTNPLAHRLTLENNDNR</sequence>
<feature type="compositionally biased region" description="Acidic residues" evidence="6">
    <location>
        <begin position="273"/>
        <end position="283"/>
    </location>
</feature>
<evidence type="ECO:0000256" key="3">
    <source>
        <dbReference type="ARBA" id="ARBA00023121"/>
    </source>
</evidence>
<dbReference type="Pfam" id="PF00169">
    <property type="entry name" value="PH"/>
    <property type="match status" value="1"/>
</dbReference>
<reference evidence="8" key="1">
    <citation type="journal article" date="2014" name="Insect Biochem. Mol. Biol.">
        <title>An insight into the sialome of the frog biting fly, Corethrella appendiculata.</title>
        <authorList>
            <person name="Ribeiro J.M.C."/>
            <person name="Chagas A.C."/>
            <person name="Pham V.M."/>
            <person name="Lounibos L.P."/>
            <person name="Calvo E."/>
        </authorList>
    </citation>
    <scope>NUCLEOTIDE SEQUENCE</scope>
    <source>
        <tissue evidence="8">Salivary glands</tissue>
    </source>
</reference>
<feature type="domain" description="PH" evidence="7">
    <location>
        <begin position="1"/>
        <end position="98"/>
    </location>
</feature>
<dbReference type="GO" id="GO:0005794">
    <property type="term" value="C:Golgi apparatus"/>
    <property type="evidence" value="ECO:0007669"/>
    <property type="project" value="TreeGrafter"/>
</dbReference>
<keyword evidence="3" id="KW-0446">Lipid-binding</keyword>
<keyword evidence="2 5" id="KW-0445">Lipid transport</keyword>